<dbReference type="NCBIfam" id="TIGR00181">
    <property type="entry name" value="pepF"/>
    <property type="match status" value="1"/>
</dbReference>
<evidence type="ECO:0000259" key="7">
    <source>
        <dbReference type="Pfam" id="PF01432"/>
    </source>
</evidence>
<dbReference type="CDD" id="cd09609">
    <property type="entry name" value="M3B_PepF"/>
    <property type="match status" value="1"/>
</dbReference>
<dbReference type="eggNOG" id="COG1164">
    <property type="taxonomic scope" value="Bacteria"/>
</dbReference>
<keyword evidence="4 6" id="KW-0862">Zinc</keyword>
<dbReference type="InterPro" id="IPR042088">
    <property type="entry name" value="OligoPept_F_C"/>
</dbReference>
<protein>
    <recommendedName>
        <fullName evidence="6">Oligopeptidase F</fullName>
        <ecNumber evidence="6">3.4.24.-</ecNumber>
    </recommendedName>
</protein>
<dbReference type="SUPFAM" id="SSF55486">
    <property type="entry name" value="Metalloproteases ('zincins'), catalytic domain"/>
    <property type="match status" value="1"/>
</dbReference>
<dbReference type="Pfam" id="PF08439">
    <property type="entry name" value="Peptidase_M3_N"/>
    <property type="match status" value="1"/>
</dbReference>
<dbReference type="GO" id="GO:0006508">
    <property type="term" value="P:proteolysis"/>
    <property type="evidence" value="ECO:0007669"/>
    <property type="project" value="UniProtKB-KW"/>
</dbReference>
<dbReference type="Pfam" id="PF01432">
    <property type="entry name" value="Peptidase_M3"/>
    <property type="match status" value="1"/>
</dbReference>
<evidence type="ECO:0000259" key="8">
    <source>
        <dbReference type="Pfam" id="PF08439"/>
    </source>
</evidence>
<keyword evidence="3 6" id="KW-0378">Hydrolase</keyword>
<reference evidence="9 10" key="1">
    <citation type="journal article" date="2015" name="Genome Announc.">
        <title>Expanding the biotechnology potential of lactobacilli through comparative genomics of 213 strains and associated genera.</title>
        <authorList>
            <person name="Sun Z."/>
            <person name="Harris H.M."/>
            <person name="McCann A."/>
            <person name="Guo C."/>
            <person name="Argimon S."/>
            <person name="Zhang W."/>
            <person name="Yang X."/>
            <person name="Jeffery I.B."/>
            <person name="Cooney J.C."/>
            <person name="Kagawa T.F."/>
            <person name="Liu W."/>
            <person name="Song Y."/>
            <person name="Salvetti E."/>
            <person name="Wrobel A."/>
            <person name="Rasinkangas P."/>
            <person name="Parkhill J."/>
            <person name="Rea M.C."/>
            <person name="O'Sullivan O."/>
            <person name="Ritari J."/>
            <person name="Douillard F.P."/>
            <person name="Paul Ross R."/>
            <person name="Yang R."/>
            <person name="Briner A.E."/>
            <person name="Felis G.E."/>
            <person name="de Vos W.M."/>
            <person name="Barrangou R."/>
            <person name="Klaenhammer T.R."/>
            <person name="Caufield P.W."/>
            <person name="Cui Y."/>
            <person name="Zhang H."/>
            <person name="O'Toole P.W."/>
        </authorList>
    </citation>
    <scope>NUCLEOTIDE SEQUENCE [LARGE SCALE GENOMIC DNA]</scope>
    <source>
        <strain evidence="9 10">DSM 16991</strain>
    </source>
</reference>
<dbReference type="Proteomes" id="UP000050949">
    <property type="component" value="Unassembled WGS sequence"/>
</dbReference>
<dbReference type="InterPro" id="IPR013647">
    <property type="entry name" value="OligopepF_N_dom"/>
</dbReference>
<comment type="cofactor">
    <cofactor evidence="6">
        <name>Zn(2+)</name>
        <dbReference type="ChEBI" id="CHEBI:29105"/>
    </cofactor>
    <text evidence="6">Binds 1 zinc ion.</text>
</comment>
<dbReference type="PANTHER" id="PTHR11804">
    <property type="entry name" value="PROTEASE M3 THIMET OLIGOPEPTIDASE-RELATED"/>
    <property type="match status" value="1"/>
</dbReference>
<dbReference type="InterPro" id="IPR034009">
    <property type="entry name" value="M3B_PepF_4"/>
</dbReference>
<gene>
    <name evidence="9" type="ORF">FC91_GL000668</name>
</gene>
<evidence type="ECO:0000256" key="4">
    <source>
        <dbReference type="ARBA" id="ARBA00022833"/>
    </source>
</evidence>
<dbReference type="PANTHER" id="PTHR11804:SF45">
    <property type="entry name" value="SIMILAR TO OLIGOENDOPEPTIDASE"/>
    <property type="match status" value="1"/>
</dbReference>
<dbReference type="GO" id="GO:0006518">
    <property type="term" value="P:peptide metabolic process"/>
    <property type="evidence" value="ECO:0007669"/>
    <property type="project" value="TreeGrafter"/>
</dbReference>
<keyword evidence="5 6" id="KW-0482">Metalloprotease</keyword>
<evidence type="ECO:0000313" key="10">
    <source>
        <dbReference type="Proteomes" id="UP000050949"/>
    </source>
</evidence>
<evidence type="ECO:0000256" key="1">
    <source>
        <dbReference type="ARBA" id="ARBA00022670"/>
    </source>
</evidence>
<feature type="domain" description="Oligopeptidase F N-terminal" evidence="8">
    <location>
        <begin position="150"/>
        <end position="213"/>
    </location>
</feature>
<dbReference type="InterPro" id="IPR004438">
    <property type="entry name" value="Peptidase_M3B"/>
</dbReference>
<evidence type="ECO:0000256" key="6">
    <source>
        <dbReference type="RuleBase" id="RU368091"/>
    </source>
</evidence>
<feature type="domain" description="Peptidase M3A/M3B catalytic" evidence="7">
    <location>
        <begin position="234"/>
        <end position="615"/>
    </location>
</feature>
<evidence type="ECO:0000256" key="3">
    <source>
        <dbReference type="ARBA" id="ARBA00022801"/>
    </source>
</evidence>
<sequence length="634" mass="71515">MEIAGVGDHLPNEKQNCGTVRAITFWKDDSMTEPTALLRRQDVPQQYTWDLTALYPTEDAFNQALQEFAALTKQFIADYTGQITDAASALKALPAYAKIQEMQDHLGTYAFLPQSTDLTNAHYRALSVKAEDVLTQANTGLTFFISALSELSDAALDQIAAANADYAPLVRHIRRDKKIRLAPATEAALAQLEPTLDAFATIYGQTRSADMHFPDFTVAGKTYPLSFTMYEDLYAYSPDTKVRRAAFAAFSHVLAQYQNTVAANYYAQVMKEKRLATLRGFDSVVDYLVYDQEVPRSMFDRQIDLITNEFGPIMQKYVKHLQKKRGLDQMTFADRLIDLDPDFAPSVSIDQSKDYISKAVAQLGQPYHDIIMHAYPERWVDFVGNQSKETGGFCAQPYRVHPYILMSWTHELADVYTLVHELGHAGQGILSAEKHGPLAFTPSGYIIEAPSTFNELLLTNSLIKGTDDPRMQRFAYTKLLTNTYFHNFITHLLEAAYQREVYAMVDRGEAFDAKDLNAITRTVFKRFWGDALQLDDNSDLTWMRQSHYYMGLYSYTYSASLTVSTQAFLRIRDNQPGAVQNWLDFLTLGDSKDPIDSAKVAGVDITTDAPLHNTIQYLGSVVDQVIKLSQELDH</sequence>
<name>A0A0R1XE86_9LACO</name>
<dbReference type="EMBL" id="AZFW01000103">
    <property type="protein sequence ID" value="KRM25750.1"/>
    <property type="molecule type" value="Genomic_DNA"/>
</dbReference>
<dbReference type="GO" id="GO:0004222">
    <property type="term" value="F:metalloendopeptidase activity"/>
    <property type="evidence" value="ECO:0007669"/>
    <property type="project" value="UniProtKB-UniRule"/>
</dbReference>
<keyword evidence="1 6" id="KW-0645">Protease</keyword>
<evidence type="ECO:0000313" key="9">
    <source>
        <dbReference type="EMBL" id="KRM25750.1"/>
    </source>
</evidence>
<dbReference type="GO" id="GO:0046872">
    <property type="term" value="F:metal ion binding"/>
    <property type="evidence" value="ECO:0007669"/>
    <property type="project" value="UniProtKB-UniRule"/>
</dbReference>
<dbReference type="Gene3D" id="1.20.140.70">
    <property type="entry name" value="Oligopeptidase f, N-terminal domain"/>
    <property type="match status" value="1"/>
</dbReference>
<dbReference type="AlphaFoldDB" id="A0A0R1XE86"/>
<proteinExistence type="inferred from homology"/>
<dbReference type="InterPro" id="IPR001567">
    <property type="entry name" value="Pept_M3A_M3B_dom"/>
</dbReference>
<organism evidence="9 10">
    <name type="scientific">Schleiferilactobacillus harbinensis DSM 16991</name>
    <dbReference type="NCBI Taxonomy" id="1122147"/>
    <lineage>
        <taxon>Bacteria</taxon>
        <taxon>Bacillati</taxon>
        <taxon>Bacillota</taxon>
        <taxon>Bacilli</taxon>
        <taxon>Lactobacillales</taxon>
        <taxon>Lactobacillaceae</taxon>
        <taxon>Schleiferilactobacillus</taxon>
    </lineage>
</organism>
<accession>A0A0R1XE86</accession>
<dbReference type="EC" id="3.4.24.-" evidence="6"/>
<dbReference type="InterPro" id="IPR045090">
    <property type="entry name" value="Pept_M3A_M3B"/>
</dbReference>
<comment type="similarity">
    <text evidence="6">Belongs to the peptidase M3B family.</text>
</comment>
<dbReference type="PATRIC" id="fig|1122147.4.peg.690"/>
<evidence type="ECO:0000256" key="5">
    <source>
        <dbReference type="ARBA" id="ARBA00023049"/>
    </source>
</evidence>
<comment type="function">
    <text evidence="6">Has oligopeptidase activity and degrades a variety of small bioactive peptides.</text>
</comment>
<keyword evidence="2 6" id="KW-0479">Metal-binding</keyword>
<dbReference type="Gene3D" id="1.10.1370.20">
    <property type="entry name" value="Oligoendopeptidase f, C-terminal domain"/>
    <property type="match status" value="1"/>
</dbReference>
<comment type="caution">
    <text evidence="9">The sequence shown here is derived from an EMBL/GenBank/DDBJ whole genome shotgun (WGS) entry which is preliminary data.</text>
</comment>
<evidence type="ECO:0000256" key="2">
    <source>
        <dbReference type="ARBA" id="ARBA00022723"/>
    </source>
</evidence>